<name>A0A0P1ALA7_PLAHL</name>
<organism evidence="1 2">
    <name type="scientific">Plasmopara halstedii</name>
    <name type="common">Downy mildew of sunflower</name>
    <dbReference type="NCBI Taxonomy" id="4781"/>
    <lineage>
        <taxon>Eukaryota</taxon>
        <taxon>Sar</taxon>
        <taxon>Stramenopiles</taxon>
        <taxon>Oomycota</taxon>
        <taxon>Peronosporomycetes</taxon>
        <taxon>Peronosporales</taxon>
        <taxon>Peronosporaceae</taxon>
        <taxon>Plasmopara</taxon>
    </lineage>
</organism>
<proteinExistence type="predicted"/>
<protein>
    <submittedName>
        <fullName evidence="1">Uncharacterized protein</fullName>
    </submittedName>
</protein>
<dbReference type="RefSeq" id="XP_024578555.1">
    <property type="nucleotide sequence ID" value="XM_024728039.1"/>
</dbReference>
<dbReference type="AlphaFoldDB" id="A0A0P1ALA7"/>
<dbReference type="GeneID" id="36407536"/>
<evidence type="ECO:0000313" key="2">
    <source>
        <dbReference type="Proteomes" id="UP000054928"/>
    </source>
</evidence>
<keyword evidence="2" id="KW-1185">Reference proteome</keyword>
<accession>A0A0P1ALA7</accession>
<sequence>MREDGATYRMWMQLRSPYYICNAVFLLMYMPIRYHHTGEALLQREKFLNLTLLPPNTRMQMLWLDFRPLRRAVVLKSTYTLKVFWLP</sequence>
<dbReference type="Proteomes" id="UP000054928">
    <property type="component" value="Unassembled WGS sequence"/>
</dbReference>
<evidence type="ECO:0000313" key="1">
    <source>
        <dbReference type="EMBL" id="CEG42186.1"/>
    </source>
</evidence>
<dbReference type="EMBL" id="CCYD01000610">
    <property type="protein sequence ID" value="CEG42186.1"/>
    <property type="molecule type" value="Genomic_DNA"/>
</dbReference>
<reference evidence="2" key="1">
    <citation type="submission" date="2014-09" db="EMBL/GenBank/DDBJ databases">
        <authorList>
            <person name="Sharma Rahul"/>
            <person name="Thines Marco"/>
        </authorList>
    </citation>
    <scope>NUCLEOTIDE SEQUENCE [LARGE SCALE GENOMIC DNA]</scope>
</reference>